<keyword evidence="2" id="KW-1185">Reference proteome</keyword>
<sequence>MEYDFYIEKFQKSANQLNKNLIAEKQLVLTVGTLLNSVVFKLYKKRWTSDKADPLNAKTRIFFSIWVSESTIKQGKIFYNIHAFKLRELKGYSIASREFANKFRKEFKNHQDEWENVSVKFGPLTLMEGWHELDDDSIENTVVNLANNFIKIEYIIDKILKTFENQNQ</sequence>
<dbReference type="Proteomes" id="UP000310314">
    <property type="component" value="Unassembled WGS sequence"/>
</dbReference>
<reference evidence="1 2" key="1">
    <citation type="submission" date="2019-05" db="EMBL/GenBank/DDBJ databases">
        <authorList>
            <person name="Zhang J.-Y."/>
            <person name="Feg X."/>
            <person name="Du Z.-J."/>
        </authorList>
    </citation>
    <scope>NUCLEOTIDE SEQUENCE [LARGE SCALE GENOMIC DNA]</scope>
    <source>
        <strain evidence="1 2">RZ26</strain>
    </source>
</reference>
<dbReference type="RefSeq" id="WP_138658477.1">
    <property type="nucleotide sequence ID" value="NZ_VATY01000002.1"/>
</dbReference>
<evidence type="ECO:0008006" key="3">
    <source>
        <dbReference type="Google" id="ProtNLM"/>
    </source>
</evidence>
<protein>
    <recommendedName>
        <fullName evidence="3">DUF4268 domain-containing protein</fullName>
    </recommendedName>
</protein>
<evidence type="ECO:0000313" key="2">
    <source>
        <dbReference type="Proteomes" id="UP000310314"/>
    </source>
</evidence>
<dbReference type="AlphaFoldDB" id="A0A5S3PWS9"/>
<accession>A0A5S3PWS9</accession>
<dbReference type="EMBL" id="VATY01000002">
    <property type="protein sequence ID" value="TMM57458.1"/>
    <property type="molecule type" value="Genomic_DNA"/>
</dbReference>
<organism evidence="1 2">
    <name type="scientific">Maribacter algarum</name>
    <name type="common">ex Zhang et al. 2020</name>
    <dbReference type="NCBI Taxonomy" id="2578118"/>
    <lineage>
        <taxon>Bacteria</taxon>
        <taxon>Pseudomonadati</taxon>
        <taxon>Bacteroidota</taxon>
        <taxon>Flavobacteriia</taxon>
        <taxon>Flavobacteriales</taxon>
        <taxon>Flavobacteriaceae</taxon>
        <taxon>Maribacter</taxon>
    </lineage>
</organism>
<gene>
    <name evidence="1" type="ORF">FEE95_13310</name>
</gene>
<proteinExistence type="predicted"/>
<name>A0A5S3PWS9_9FLAO</name>
<comment type="caution">
    <text evidence="1">The sequence shown here is derived from an EMBL/GenBank/DDBJ whole genome shotgun (WGS) entry which is preliminary data.</text>
</comment>
<evidence type="ECO:0000313" key="1">
    <source>
        <dbReference type="EMBL" id="TMM57458.1"/>
    </source>
</evidence>
<dbReference type="OrthoDB" id="674567at2"/>